<keyword evidence="2 4" id="KW-0119">Carbohydrate metabolism</keyword>
<evidence type="ECO:0000256" key="2">
    <source>
        <dbReference type="ARBA" id="ARBA00023277"/>
    </source>
</evidence>
<evidence type="ECO:0000313" key="6">
    <source>
        <dbReference type="Proteomes" id="UP001279734"/>
    </source>
</evidence>
<protein>
    <recommendedName>
        <fullName evidence="4">Alkaline/neutral invertase</fullName>
        <ecNumber evidence="4">3.2.1.26</ecNumber>
    </recommendedName>
</protein>
<comment type="function">
    <text evidence="4">Invertase that cleaves sucrose into glucose and fructose.</text>
</comment>
<keyword evidence="6" id="KW-1185">Reference proteome</keyword>
<dbReference type="Proteomes" id="UP001279734">
    <property type="component" value="Unassembled WGS sequence"/>
</dbReference>
<comment type="similarity">
    <text evidence="4">Belongs to the glycosyl hydrolase 100 family.</text>
</comment>
<evidence type="ECO:0000256" key="1">
    <source>
        <dbReference type="ARBA" id="ARBA00022801"/>
    </source>
</evidence>
<dbReference type="EC" id="3.2.1.26" evidence="4"/>
<evidence type="ECO:0000256" key="4">
    <source>
        <dbReference type="RuleBase" id="RU367047"/>
    </source>
</evidence>
<organism evidence="5 6">
    <name type="scientific">Nepenthes gracilis</name>
    <name type="common">Slender pitcher plant</name>
    <dbReference type="NCBI Taxonomy" id="150966"/>
    <lineage>
        <taxon>Eukaryota</taxon>
        <taxon>Viridiplantae</taxon>
        <taxon>Streptophyta</taxon>
        <taxon>Embryophyta</taxon>
        <taxon>Tracheophyta</taxon>
        <taxon>Spermatophyta</taxon>
        <taxon>Magnoliopsida</taxon>
        <taxon>eudicotyledons</taxon>
        <taxon>Gunneridae</taxon>
        <taxon>Pentapetalae</taxon>
        <taxon>Caryophyllales</taxon>
        <taxon>Nepenthaceae</taxon>
        <taxon>Nepenthes</taxon>
    </lineage>
</organism>
<dbReference type="GO" id="GO:0033926">
    <property type="term" value="F:endo-alpha-N-acetylgalactosaminidase activity"/>
    <property type="evidence" value="ECO:0007669"/>
    <property type="project" value="UniProtKB-UniRule"/>
</dbReference>
<evidence type="ECO:0000256" key="3">
    <source>
        <dbReference type="ARBA" id="ARBA00023295"/>
    </source>
</evidence>
<dbReference type="AlphaFoldDB" id="A0AAD3TDW2"/>
<dbReference type="Pfam" id="PF12899">
    <property type="entry name" value="Glyco_hydro_100"/>
    <property type="match status" value="1"/>
</dbReference>
<dbReference type="GO" id="GO:0004575">
    <property type="term" value="F:sucrose alpha-glucosidase activity"/>
    <property type="evidence" value="ECO:0007669"/>
    <property type="project" value="TreeGrafter"/>
</dbReference>
<proteinExistence type="inferred from homology"/>
<dbReference type="GO" id="GO:0005987">
    <property type="term" value="P:sucrose catabolic process"/>
    <property type="evidence" value="ECO:0007669"/>
    <property type="project" value="TreeGrafter"/>
</dbReference>
<sequence>MDYHSPKQGLTPANFKVRPIPLDSDDSTTKKILDPNFGKATIGHVAPINSRLWWLILFHAYGRCSRDHSVQEKVDVPNIIQRILKLCLGSGFDMFPTLLVIEGSCLIDHRMGIHGHPLEIQGSGKMQSFSQFVKQLEEFFISCRRDKRIFLLKKWMVALKEVKRINKGSNGEKHTEQGFKEDEDIPPTRVLYRDLDHSGEPLNFHDVFLHSKAHEIIIFSMILEAPNEEVV</sequence>
<name>A0AAD3TDW2_NEPGR</name>
<evidence type="ECO:0000313" key="5">
    <source>
        <dbReference type="EMBL" id="GMH27124.1"/>
    </source>
</evidence>
<dbReference type="EMBL" id="BSYO01000032">
    <property type="protein sequence ID" value="GMH27124.1"/>
    <property type="molecule type" value="Genomic_DNA"/>
</dbReference>
<comment type="catalytic activity">
    <reaction evidence="4">
        <text>Hydrolysis of terminal non-reducing beta-D-fructofuranoside residues in beta-D-fructofuranosides.</text>
        <dbReference type="EC" id="3.2.1.26"/>
    </reaction>
</comment>
<dbReference type="PANTHER" id="PTHR31916">
    <property type="match status" value="1"/>
</dbReference>
<reference evidence="5" key="1">
    <citation type="submission" date="2023-05" db="EMBL/GenBank/DDBJ databases">
        <title>Nepenthes gracilis genome sequencing.</title>
        <authorList>
            <person name="Fukushima K."/>
        </authorList>
    </citation>
    <scope>NUCLEOTIDE SEQUENCE</scope>
    <source>
        <strain evidence="5">SING2019-196</strain>
    </source>
</reference>
<gene>
    <name evidence="5" type="ORF">Nepgr_028967</name>
</gene>
<comment type="caution">
    <text evidence="5">The sequence shown here is derived from an EMBL/GenBank/DDBJ whole genome shotgun (WGS) entry which is preliminary data.</text>
</comment>
<dbReference type="InterPro" id="IPR024746">
    <property type="entry name" value="Glyco_hydro_100"/>
</dbReference>
<keyword evidence="1 4" id="KW-0378">Hydrolase</keyword>
<dbReference type="PANTHER" id="PTHR31916:SF28">
    <property type="entry name" value="NEUTRAL_ALKALINE INVERTASE 3, CHLOROPLASTIC"/>
    <property type="match status" value="1"/>
</dbReference>
<accession>A0AAD3TDW2</accession>
<dbReference type="GO" id="GO:0009507">
    <property type="term" value="C:chloroplast"/>
    <property type="evidence" value="ECO:0007669"/>
    <property type="project" value="TreeGrafter"/>
</dbReference>
<keyword evidence="3 4" id="KW-0326">Glycosidase</keyword>